<dbReference type="InterPro" id="IPR046347">
    <property type="entry name" value="bZIP_sf"/>
</dbReference>
<name>D8TKC6_VOLCA</name>
<feature type="compositionally biased region" description="Acidic residues" evidence="4">
    <location>
        <begin position="422"/>
        <end position="440"/>
    </location>
</feature>
<dbReference type="STRING" id="3068.D8TKC6"/>
<feature type="region of interest" description="Disordered" evidence="4">
    <location>
        <begin position="748"/>
        <end position="769"/>
    </location>
</feature>
<dbReference type="PANTHER" id="PTHR23351">
    <property type="entry name" value="FOS TRANSCRIPTION FACTOR-RELATED"/>
    <property type="match status" value="1"/>
</dbReference>
<feature type="compositionally biased region" description="Low complexity" evidence="4">
    <location>
        <begin position="26"/>
        <end position="53"/>
    </location>
</feature>
<feature type="region of interest" description="Disordered" evidence="4">
    <location>
        <begin position="228"/>
        <end position="334"/>
    </location>
</feature>
<evidence type="ECO:0000313" key="6">
    <source>
        <dbReference type="EMBL" id="EFJ52037.1"/>
    </source>
</evidence>
<feature type="compositionally biased region" description="Polar residues" evidence="4">
    <location>
        <begin position="1"/>
        <end position="10"/>
    </location>
</feature>
<feature type="region of interest" description="Disordered" evidence="4">
    <location>
        <begin position="1"/>
        <end position="90"/>
    </location>
</feature>
<dbReference type="SUPFAM" id="SSF57959">
    <property type="entry name" value="Leucine zipper domain"/>
    <property type="match status" value="1"/>
</dbReference>
<feature type="domain" description="BZIP" evidence="5">
    <location>
        <begin position="440"/>
        <end position="486"/>
    </location>
</feature>
<dbReference type="Gene3D" id="1.20.5.170">
    <property type="match status" value="1"/>
</dbReference>
<feature type="compositionally biased region" description="Gly residues" evidence="4">
    <location>
        <begin position="244"/>
        <end position="259"/>
    </location>
</feature>
<keyword evidence="1" id="KW-0805">Transcription regulation</keyword>
<evidence type="ECO:0000259" key="5">
    <source>
        <dbReference type="PROSITE" id="PS50217"/>
    </source>
</evidence>
<dbReference type="GO" id="GO:0006357">
    <property type="term" value="P:regulation of transcription by RNA polymerase II"/>
    <property type="evidence" value="ECO:0007669"/>
    <property type="project" value="InterPro"/>
</dbReference>
<dbReference type="Pfam" id="PF07716">
    <property type="entry name" value="bZIP_2"/>
    <property type="match status" value="1"/>
</dbReference>
<dbReference type="GO" id="GO:0003677">
    <property type="term" value="F:DNA binding"/>
    <property type="evidence" value="ECO:0007669"/>
    <property type="project" value="UniProtKB-KW"/>
</dbReference>
<evidence type="ECO:0000313" key="7">
    <source>
        <dbReference type="Proteomes" id="UP000001058"/>
    </source>
</evidence>
<accession>D8TKC6</accession>
<feature type="compositionally biased region" description="Basic and acidic residues" evidence="4">
    <location>
        <begin position="441"/>
        <end position="451"/>
    </location>
</feature>
<gene>
    <name evidence="6" type="ORF">VOLCADRAFT_87166</name>
</gene>
<proteinExistence type="predicted"/>
<sequence>MSALLVTQSHRQPHQRQNRIGQAKSQEQFQQQQRQQQQGQQQRPLEQQPQRQPGAGNCKPSLQTQQQPHQQLARNPIGPPSFFAPKTRAGEAATATRFDIVSSGPNSAEGSSAGGLQAEVPIGISGPANVAGAPGVQIGVNNGSALENGAATLRPQSQRQSAYQVKQASSFRRVEPLLPATMGLNPSPFLLASGGGGGGGGLTAVLPGGGGSSGGGGNGSAIASCIRATGPSSASGGSRVPAAGAGGSGGGGGGGGGGGSKRKREAVPDADGSPAVTASTGAGAATRPPSRSQGLAAVESSTSGGGGGGGGGKEDAGALRPPAAAAAAAPPPGKSPFAVAATAVAAAAAAAAAESGLSNAVLEDVVGVRMAMEAWQQHHHQHHQQQQQQRQAFAGLGSNGNDNGNNDPSSELATEGNCLAGEDGEAEGAGEGVEGEDEDPEKARERREKNRIAARKCRAKKVAMVRGMQEELKELVAQNQEMKMQVVTWHRMFSREVKLREAMKRVIFAVWTSNAIRSTGYTANDVIIGLEAGTLDVNSISAMLQRNAAAAAAVAVGAAAAAGVALHPPPAAAAAATALLPAVVGGSSSNGGAPLPPLPPPAAQVINEPGSLHSATLRQPPPLLPVSPSAGRVAAAAAAAADQLPSLLPSLHSATAAPPAALPVGLPAGSPVSPRLPPPLSPSSDSGGSYWAAAAASRPYDCVPSPLPPLPLALPNQAHEMPLSPRTRTEQYQTLSPQSPIATAFATAACQHPSSSPPPPPPASGSNVSAPTVTTAAAAALGPCSSFSPYTICQDPASGLDAAAVMAGGGGDGVRAASEDSGCEGSAAKADAAAAAATAVPAPALPHYRHCSAPSNVVTPCDTSPGTALTTLPAPAPSPAQTIYSGGGAATAATAAGAATGGAAGEGDDGGGGDTQLLHDAASDDGTMLQLPFLDASFSLARLLSLPTAAAAAGGGGGGGLCSSSLPPAPQPLEAILGTGGGSMRLPSFNLDAAPSSTLLALADPALLMVRHDSGGMDWLANLQMDAAGGVIAGGCTASADDAAALAAALTAAAGVEGFADQ</sequence>
<dbReference type="GO" id="GO:0003700">
    <property type="term" value="F:DNA-binding transcription factor activity"/>
    <property type="evidence" value="ECO:0007669"/>
    <property type="project" value="InterPro"/>
</dbReference>
<dbReference type="Proteomes" id="UP000001058">
    <property type="component" value="Unassembled WGS sequence"/>
</dbReference>
<reference evidence="6 7" key="1">
    <citation type="journal article" date="2010" name="Science">
        <title>Genomic analysis of organismal complexity in the multicellular green alga Volvox carteri.</title>
        <authorList>
            <person name="Prochnik S.E."/>
            <person name="Umen J."/>
            <person name="Nedelcu A.M."/>
            <person name="Hallmann A."/>
            <person name="Miller S.M."/>
            <person name="Nishii I."/>
            <person name="Ferris P."/>
            <person name="Kuo A."/>
            <person name="Mitros T."/>
            <person name="Fritz-Laylin L.K."/>
            <person name="Hellsten U."/>
            <person name="Chapman J."/>
            <person name="Simakov O."/>
            <person name="Rensing S.A."/>
            <person name="Terry A."/>
            <person name="Pangilinan J."/>
            <person name="Kapitonov V."/>
            <person name="Jurka J."/>
            <person name="Salamov A."/>
            <person name="Shapiro H."/>
            <person name="Schmutz J."/>
            <person name="Grimwood J."/>
            <person name="Lindquist E."/>
            <person name="Lucas S."/>
            <person name="Grigoriev I.V."/>
            <person name="Schmitt R."/>
            <person name="Kirk D."/>
            <person name="Rokhsar D.S."/>
        </authorList>
    </citation>
    <scope>NUCLEOTIDE SEQUENCE [LARGE SCALE GENOMIC DNA]</scope>
    <source>
        <strain evidence="7">f. Nagariensis / Eve</strain>
    </source>
</reference>
<dbReference type="KEGG" id="vcn:VOLCADRAFT_87166"/>
<dbReference type="EMBL" id="GL378325">
    <property type="protein sequence ID" value="EFJ52037.1"/>
    <property type="molecule type" value="Genomic_DNA"/>
</dbReference>
<dbReference type="AlphaFoldDB" id="D8TKC6"/>
<evidence type="ECO:0000256" key="4">
    <source>
        <dbReference type="SAM" id="MobiDB-lite"/>
    </source>
</evidence>
<dbReference type="SMART" id="SM00338">
    <property type="entry name" value="BRLZ"/>
    <property type="match status" value="1"/>
</dbReference>
<feature type="compositionally biased region" description="Low complexity" evidence="4">
    <location>
        <begin position="230"/>
        <end position="243"/>
    </location>
</feature>
<keyword evidence="2" id="KW-0238">DNA-binding</keyword>
<feature type="region of interest" description="Disordered" evidence="4">
    <location>
        <begin position="899"/>
        <end position="919"/>
    </location>
</feature>
<dbReference type="InterPro" id="IPR004827">
    <property type="entry name" value="bZIP"/>
</dbReference>
<evidence type="ECO:0000256" key="1">
    <source>
        <dbReference type="ARBA" id="ARBA00023015"/>
    </source>
</evidence>
<dbReference type="CDD" id="cd14809">
    <property type="entry name" value="bZIP_AUREO-like"/>
    <property type="match status" value="1"/>
</dbReference>
<keyword evidence="7" id="KW-1185">Reference proteome</keyword>
<dbReference type="PANTHER" id="PTHR23351:SF24">
    <property type="entry name" value="ACTIVATING TRANSCRIPTION FACTOR 3-RELATED"/>
    <property type="match status" value="1"/>
</dbReference>
<dbReference type="OrthoDB" id="552249at2759"/>
<evidence type="ECO:0000256" key="3">
    <source>
        <dbReference type="ARBA" id="ARBA00023163"/>
    </source>
</evidence>
<dbReference type="GeneID" id="9618208"/>
<evidence type="ECO:0000256" key="2">
    <source>
        <dbReference type="ARBA" id="ARBA00023125"/>
    </source>
</evidence>
<feature type="region of interest" description="Disordered" evidence="4">
    <location>
        <begin position="376"/>
        <end position="453"/>
    </location>
</feature>
<dbReference type="PROSITE" id="PS50217">
    <property type="entry name" value="BZIP"/>
    <property type="match status" value="1"/>
</dbReference>
<dbReference type="InParanoid" id="D8TKC6"/>
<feature type="region of interest" description="Disordered" evidence="4">
    <location>
        <begin position="671"/>
        <end position="690"/>
    </location>
</feature>
<protein>
    <recommendedName>
        <fullName evidence="5">BZIP domain-containing protein</fullName>
    </recommendedName>
</protein>
<organism evidence="7">
    <name type="scientific">Volvox carteri f. nagariensis</name>
    <dbReference type="NCBI Taxonomy" id="3068"/>
    <lineage>
        <taxon>Eukaryota</taxon>
        <taxon>Viridiplantae</taxon>
        <taxon>Chlorophyta</taxon>
        <taxon>core chlorophytes</taxon>
        <taxon>Chlorophyceae</taxon>
        <taxon>CS clade</taxon>
        <taxon>Chlamydomonadales</taxon>
        <taxon>Volvocaceae</taxon>
        <taxon>Volvox</taxon>
    </lineage>
</organism>
<feature type="compositionally biased region" description="Low complexity" evidence="4">
    <location>
        <begin position="272"/>
        <end position="289"/>
    </location>
</feature>
<keyword evidence="3" id="KW-0804">Transcription</keyword>
<dbReference type="InterPro" id="IPR000837">
    <property type="entry name" value="AP-1"/>
</dbReference>
<dbReference type="PROSITE" id="PS00036">
    <property type="entry name" value="BZIP_BASIC"/>
    <property type="match status" value="1"/>
</dbReference>
<dbReference type="RefSeq" id="XP_002946811.1">
    <property type="nucleotide sequence ID" value="XM_002946765.1"/>
</dbReference>